<reference evidence="1" key="1">
    <citation type="submission" date="2020-03" db="EMBL/GenBank/DDBJ databases">
        <authorList>
            <person name="Weist P."/>
        </authorList>
    </citation>
    <scope>NUCLEOTIDE SEQUENCE</scope>
</reference>
<protein>
    <submittedName>
        <fullName evidence="1">Uncharacterized protein</fullName>
    </submittedName>
</protein>
<evidence type="ECO:0000313" key="2">
    <source>
        <dbReference type="Proteomes" id="UP001153269"/>
    </source>
</evidence>
<proteinExistence type="predicted"/>
<gene>
    <name evidence="1" type="ORF">PLEPLA_LOCUS28057</name>
</gene>
<organism evidence="1 2">
    <name type="scientific">Pleuronectes platessa</name>
    <name type="common">European plaice</name>
    <dbReference type="NCBI Taxonomy" id="8262"/>
    <lineage>
        <taxon>Eukaryota</taxon>
        <taxon>Metazoa</taxon>
        <taxon>Chordata</taxon>
        <taxon>Craniata</taxon>
        <taxon>Vertebrata</taxon>
        <taxon>Euteleostomi</taxon>
        <taxon>Actinopterygii</taxon>
        <taxon>Neopterygii</taxon>
        <taxon>Teleostei</taxon>
        <taxon>Neoteleostei</taxon>
        <taxon>Acanthomorphata</taxon>
        <taxon>Carangaria</taxon>
        <taxon>Pleuronectiformes</taxon>
        <taxon>Pleuronectoidei</taxon>
        <taxon>Pleuronectidae</taxon>
        <taxon>Pleuronectes</taxon>
    </lineage>
</organism>
<dbReference type="AlphaFoldDB" id="A0A9N7YUF1"/>
<name>A0A9N7YUF1_PLEPL</name>
<accession>A0A9N7YUF1</accession>
<comment type="caution">
    <text evidence="1">The sequence shown here is derived from an EMBL/GenBank/DDBJ whole genome shotgun (WGS) entry which is preliminary data.</text>
</comment>
<evidence type="ECO:0000313" key="1">
    <source>
        <dbReference type="EMBL" id="CAB1440291.1"/>
    </source>
</evidence>
<keyword evidence="2" id="KW-1185">Reference proteome</keyword>
<dbReference type="EMBL" id="CADEAL010002433">
    <property type="protein sequence ID" value="CAB1440291.1"/>
    <property type="molecule type" value="Genomic_DNA"/>
</dbReference>
<sequence>MASPSWRLMLKIAVVLEGEFPIRASSLLFSPVTFYTQRRASSVSFRGRGWILAAADKAHLHSILIIPSIKIWISQPARTLPLQPAPAYPVNKLRYLFTTNSFVSALGSEHYH</sequence>
<dbReference type="Proteomes" id="UP001153269">
    <property type="component" value="Unassembled WGS sequence"/>
</dbReference>